<sequence length="476" mass="54913">MSKLESLADELILEVLRHLRSSRKERYEMQSNSTDIEGRSTTFSSLCSTSKRLSSIATPFLYSDIIVATNQQFEPRRILQIIRTLSDNPPLARHVNYIEHTIITCKEGFSSKFYQGYEREKYYSSADWDLGRRTLKFAASRVWTGTYHKLWTSVLEAYPEMALVALLLRLTPCVSHVYLDLFSHGSSEFWQLLSSDDNTDGNHGFTNSFFGQLKRIYANFQREAQRTTRARALPSFARFTQFLQSLPELHFLSHSGNNMNEMTDGFLPDRLSLKFVKILILDTCSIPFDEISTIIKACDGLQEFMLDLDHDQSDVYFSTIHSALYMKRETLKHIGLYIDMHPDGDFEPFAGSFAEFEKLQTLSISALVLMGIPDDFNDNTSSDYSWTTSRPSHRMSALLPSSLERLSLHSEIMADLSDDTAFLWDFIDDLDQLPQLGWAEIWSLQNSHYEKLSHAFEKHDVSFKKNTFRQRSEQTV</sequence>
<dbReference type="Gene3D" id="3.80.10.10">
    <property type="entry name" value="Ribonuclease Inhibitor"/>
    <property type="match status" value="1"/>
</dbReference>
<dbReference type="AlphaFoldDB" id="A0A8K0RAZ9"/>
<proteinExistence type="predicted"/>
<gene>
    <name evidence="1" type="ORF">FB567DRAFT_613641</name>
</gene>
<dbReference type="InterPro" id="IPR032675">
    <property type="entry name" value="LRR_dom_sf"/>
</dbReference>
<evidence type="ECO:0000313" key="2">
    <source>
        <dbReference type="Proteomes" id="UP000813461"/>
    </source>
</evidence>
<dbReference type="SUPFAM" id="SSF52047">
    <property type="entry name" value="RNI-like"/>
    <property type="match status" value="1"/>
</dbReference>
<reference evidence="1" key="1">
    <citation type="journal article" date="2021" name="Nat. Commun.">
        <title>Genetic determinants of endophytism in the Arabidopsis root mycobiome.</title>
        <authorList>
            <person name="Mesny F."/>
            <person name="Miyauchi S."/>
            <person name="Thiergart T."/>
            <person name="Pickel B."/>
            <person name="Atanasova L."/>
            <person name="Karlsson M."/>
            <person name="Huettel B."/>
            <person name="Barry K.W."/>
            <person name="Haridas S."/>
            <person name="Chen C."/>
            <person name="Bauer D."/>
            <person name="Andreopoulos W."/>
            <person name="Pangilinan J."/>
            <person name="LaButti K."/>
            <person name="Riley R."/>
            <person name="Lipzen A."/>
            <person name="Clum A."/>
            <person name="Drula E."/>
            <person name="Henrissat B."/>
            <person name="Kohler A."/>
            <person name="Grigoriev I.V."/>
            <person name="Martin F.M."/>
            <person name="Hacquard S."/>
        </authorList>
    </citation>
    <scope>NUCLEOTIDE SEQUENCE</scope>
    <source>
        <strain evidence="1">MPI-SDFR-AT-0120</strain>
    </source>
</reference>
<name>A0A8K0RAZ9_9PLEO</name>
<keyword evidence="2" id="KW-1185">Reference proteome</keyword>
<accession>A0A8K0RAZ9</accession>
<dbReference type="Proteomes" id="UP000813461">
    <property type="component" value="Unassembled WGS sequence"/>
</dbReference>
<dbReference type="OrthoDB" id="3783332at2759"/>
<evidence type="ECO:0000313" key="1">
    <source>
        <dbReference type="EMBL" id="KAH7091929.1"/>
    </source>
</evidence>
<organism evidence="1 2">
    <name type="scientific">Paraphoma chrysanthemicola</name>
    <dbReference type="NCBI Taxonomy" id="798071"/>
    <lineage>
        <taxon>Eukaryota</taxon>
        <taxon>Fungi</taxon>
        <taxon>Dikarya</taxon>
        <taxon>Ascomycota</taxon>
        <taxon>Pezizomycotina</taxon>
        <taxon>Dothideomycetes</taxon>
        <taxon>Pleosporomycetidae</taxon>
        <taxon>Pleosporales</taxon>
        <taxon>Pleosporineae</taxon>
        <taxon>Phaeosphaeriaceae</taxon>
        <taxon>Paraphoma</taxon>
    </lineage>
</organism>
<comment type="caution">
    <text evidence="1">The sequence shown here is derived from an EMBL/GenBank/DDBJ whole genome shotgun (WGS) entry which is preliminary data.</text>
</comment>
<protein>
    <submittedName>
        <fullName evidence="1">Uncharacterized protein</fullName>
    </submittedName>
</protein>
<dbReference type="EMBL" id="JAGMVJ010000003">
    <property type="protein sequence ID" value="KAH7091929.1"/>
    <property type="molecule type" value="Genomic_DNA"/>
</dbReference>